<dbReference type="InterPro" id="IPR050086">
    <property type="entry name" value="MetN_ABC_transporter-like"/>
</dbReference>
<organism evidence="10 11">
    <name type="scientific">Paenibacillus roseus</name>
    <dbReference type="NCBI Taxonomy" id="2798579"/>
    <lineage>
        <taxon>Bacteria</taxon>
        <taxon>Bacillati</taxon>
        <taxon>Bacillota</taxon>
        <taxon>Bacilli</taxon>
        <taxon>Bacillales</taxon>
        <taxon>Paenibacillaceae</taxon>
        <taxon>Paenibacillus</taxon>
    </lineage>
</organism>
<evidence type="ECO:0000313" key="10">
    <source>
        <dbReference type="EMBL" id="MBJ6362436.1"/>
    </source>
</evidence>
<keyword evidence="3" id="KW-1003">Cell membrane</keyword>
<feature type="domain" description="ABC transporter" evidence="9">
    <location>
        <begin position="2"/>
        <end position="241"/>
    </location>
</feature>
<dbReference type="RefSeq" id="WP_199019978.1">
    <property type="nucleotide sequence ID" value="NZ_JAELUP010000072.1"/>
</dbReference>
<keyword evidence="5 10" id="KW-0067">ATP-binding</keyword>
<keyword evidence="8" id="KW-0472">Membrane</keyword>
<dbReference type="Proteomes" id="UP000640274">
    <property type="component" value="Unassembled WGS sequence"/>
</dbReference>
<protein>
    <submittedName>
        <fullName evidence="10">ATP-binding cassette domain-containing protein</fullName>
    </submittedName>
</protein>
<evidence type="ECO:0000256" key="7">
    <source>
        <dbReference type="ARBA" id="ARBA00022970"/>
    </source>
</evidence>
<comment type="caution">
    <text evidence="10">The sequence shown here is derived from an EMBL/GenBank/DDBJ whole genome shotgun (WGS) entry which is preliminary data.</text>
</comment>
<dbReference type="InterPro" id="IPR027417">
    <property type="entry name" value="P-loop_NTPase"/>
</dbReference>
<dbReference type="InterPro" id="IPR003593">
    <property type="entry name" value="AAA+_ATPase"/>
</dbReference>
<keyword evidence="6" id="KW-1278">Translocase</keyword>
<evidence type="ECO:0000259" key="9">
    <source>
        <dbReference type="PROSITE" id="PS50893"/>
    </source>
</evidence>
<evidence type="ECO:0000256" key="5">
    <source>
        <dbReference type="ARBA" id="ARBA00022840"/>
    </source>
</evidence>
<evidence type="ECO:0000256" key="3">
    <source>
        <dbReference type="ARBA" id="ARBA00022475"/>
    </source>
</evidence>
<dbReference type="GO" id="GO:0005524">
    <property type="term" value="F:ATP binding"/>
    <property type="evidence" value="ECO:0007669"/>
    <property type="project" value="UniProtKB-KW"/>
</dbReference>
<sequence length="255" mass="28491">MIVLNDVSKTFDTPSGPLQAIVSASLEIEKSDIYGIIGFSGAGKSTLLRTINLLEKPDKGTVLLEGDDLTQLPRQQLLKKRMKTAMVFQHFNLLTNRTVFNNVSLPLEISGYPKKQRKERILECLEIVDLLDKVNEYPTKLSGGQKQRVAIARALANNPKVLLCDEPTSAVDPQTKESILYYLKQINEKLGITIVIVTHEMNVVKSICHKVAVMEKGTIVEKFHMNDKSYKPLTNISKILLGESNPVIESEVVYV</sequence>
<proteinExistence type="inferred from homology"/>
<dbReference type="InterPro" id="IPR041701">
    <property type="entry name" value="MetN_ABC"/>
</dbReference>
<dbReference type="SUPFAM" id="SSF52540">
    <property type="entry name" value="P-loop containing nucleoside triphosphate hydrolases"/>
    <property type="match status" value="1"/>
</dbReference>
<evidence type="ECO:0000256" key="6">
    <source>
        <dbReference type="ARBA" id="ARBA00022967"/>
    </source>
</evidence>
<evidence type="ECO:0000313" key="11">
    <source>
        <dbReference type="Proteomes" id="UP000640274"/>
    </source>
</evidence>
<dbReference type="CDD" id="cd03258">
    <property type="entry name" value="ABC_MetN_methionine_transporter"/>
    <property type="match status" value="1"/>
</dbReference>
<dbReference type="GO" id="GO:0016887">
    <property type="term" value="F:ATP hydrolysis activity"/>
    <property type="evidence" value="ECO:0007669"/>
    <property type="project" value="InterPro"/>
</dbReference>
<dbReference type="Pfam" id="PF00005">
    <property type="entry name" value="ABC_tran"/>
    <property type="match status" value="1"/>
</dbReference>
<name>A0A934J830_9BACL</name>
<dbReference type="Gene3D" id="3.40.50.300">
    <property type="entry name" value="P-loop containing nucleotide triphosphate hydrolases"/>
    <property type="match status" value="1"/>
</dbReference>
<evidence type="ECO:0000256" key="2">
    <source>
        <dbReference type="ARBA" id="ARBA00022448"/>
    </source>
</evidence>
<dbReference type="AlphaFoldDB" id="A0A934J830"/>
<evidence type="ECO:0000256" key="8">
    <source>
        <dbReference type="ARBA" id="ARBA00023136"/>
    </source>
</evidence>
<keyword evidence="4" id="KW-0547">Nucleotide-binding</keyword>
<dbReference type="InterPro" id="IPR003439">
    <property type="entry name" value="ABC_transporter-like_ATP-bd"/>
</dbReference>
<evidence type="ECO:0000256" key="4">
    <source>
        <dbReference type="ARBA" id="ARBA00022741"/>
    </source>
</evidence>
<gene>
    <name evidence="10" type="ORF">JFN88_14310</name>
</gene>
<dbReference type="PANTHER" id="PTHR43166:SF30">
    <property type="entry name" value="METHIONINE IMPORT ATP-BINDING PROTEIN METN"/>
    <property type="match status" value="1"/>
</dbReference>
<reference evidence="10" key="1">
    <citation type="submission" date="2020-12" db="EMBL/GenBank/DDBJ databases">
        <authorList>
            <person name="Huq M.A."/>
        </authorList>
    </citation>
    <scope>NUCLEOTIDE SEQUENCE</scope>
    <source>
        <strain evidence="10">MAHUQ-46</strain>
    </source>
</reference>
<keyword evidence="7" id="KW-0029">Amino-acid transport</keyword>
<dbReference type="PANTHER" id="PTHR43166">
    <property type="entry name" value="AMINO ACID IMPORT ATP-BINDING PROTEIN"/>
    <property type="match status" value="1"/>
</dbReference>
<dbReference type="FunFam" id="3.40.50.300:FF:000056">
    <property type="entry name" value="Cell division ATP-binding protein FtsE"/>
    <property type="match status" value="1"/>
</dbReference>
<dbReference type="EMBL" id="JAELUP010000072">
    <property type="protein sequence ID" value="MBJ6362436.1"/>
    <property type="molecule type" value="Genomic_DNA"/>
</dbReference>
<keyword evidence="11" id="KW-1185">Reference proteome</keyword>
<dbReference type="SMART" id="SM00382">
    <property type="entry name" value="AAA"/>
    <property type="match status" value="1"/>
</dbReference>
<dbReference type="PROSITE" id="PS00211">
    <property type="entry name" value="ABC_TRANSPORTER_1"/>
    <property type="match status" value="1"/>
</dbReference>
<evidence type="ECO:0000256" key="1">
    <source>
        <dbReference type="ARBA" id="ARBA00005417"/>
    </source>
</evidence>
<dbReference type="GO" id="GO:0006865">
    <property type="term" value="P:amino acid transport"/>
    <property type="evidence" value="ECO:0007669"/>
    <property type="project" value="UniProtKB-KW"/>
</dbReference>
<comment type="similarity">
    <text evidence="1">Belongs to the ABC transporter superfamily.</text>
</comment>
<dbReference type="InterPro" id="IPR017871">
    <property type="entry name" value="ABC_transporter-like_CS"/>
</dbReference>
<dbReference type="PROSITE" id="PS50893">
    <property type="entry name" value="ABC_TRANSPORTER_2"/>
    <property type="match status" value="1"/>
</dbReference>
<dbReference type="GO" id="GO:0005886">
    <property type="term" value="C:plasma membrane"/>
    <property type="evidence" value="ECO:0007669"/>
    <property type="project" value="UniProtKB-ARBA"/>
</dbReference>
<accession>A0A934J830</accession>
<keyword evidence="2" id="KW-0813">Transport</keyword>